<dbReference type="HOGENOM" id="CLU_076364_1_1_7"/>
<evidence type="ECO:0000313" key="12">
    <source>
        <dbReference type="Proteomes" id="UP000000646"/>
    </source>
</evidence>
<dbReference type="AlphaFoldDB" id="A0A0H3PJK7"/>
<dbReference type="Gene3D" id="3.20.20.70">
    <property type="entry name" value="Aldolase class I"/>
    <property type="match status" value="1"/>
</dbReference>
<comment type="pathway">
    <text evidence="2 9">Amino-acid biosynthesis; L-tryptophan biosynthesis; L-tryptophan from chorismate: step 3/5.</text>
</comment>
<dbReference type="InterPro" id="IPR001240">
    <property type="entry name" value="PRAI_dom"/>
</dbReference>
<feature type="domain" description="N-(5'phosphoribosyl) anthranilate isomerase (PRAI)" evidence="10">
    <location>
        <begin position="5"/>
        <end position="195"/>
    </location>
</feature>
<reference evidence="12" key="1">
    <citation type="submission" date="2006-12" db="EMBL/GenBank/DDBJ databases">
        <authorList>
            <person name="Fouts D.E."/>
            <person name="Nelson K.E."/>
            <person name="Sebastian Y."/>
        </authorList>
    </citation>
    <scope>NUCLEOTIDE SEQUENCE [LARGE SCALE GENOMIC DNA]</scope>
    <source>
        <strain evidence="12">81-176</strain>
    </source>
</reference>
<name>A0A0H3PJK7_CAMJJ</name>
<evidence type="ECO:0000256" key="3">
    <source>
        <dbReference type="ARBA" id="ARBA00012572"/>
    </source>
</evidence>
<dbReference type="PANTHER" id="PTHR42894">
    <property type="entry name" value="N-(5'-PHOSPHORIBOSYL)ANTHRANILATE ISOMERASE"/>
    <property type="match status" value="1"/>
</dbReference>
<sequence length="199" mass="22453">MLKLKICGIKDEKNAKDLAFLNIDFFGLIFAKSPRRVSLEQARNLSAIFHEKDKKVVGVFVDENLEQILRCIKEAKLDGIQIYRTITKEEFEILKVQNVFVWQVISVENSLDLKSEIFANLVLFDAKGILKGGNGISFDWTLLGSYTKDFALAGGIGLDNIHKAVQTGAKILDLNSKLEDEKGLKDINKIKQILKELKK</sequence>
<accession>A0A0H3PJK7</accession>
<dbReference type="HAMAP" id="MF_00135">
    <property type="entry name" value="PRAI"/>
    <property type="match status" value="1"/>
</dbReference>
<evidence type="ECO:0000313" key="11">
    <source>
        <dbReference type="EMBL" id="EAQ73450.1"/>
    </source>
</evidence>
<dbReference type="Pfam" id="PF00697">
    <property type="entry name" value="PRAI"/>
    <property type="match status" value="1"/>
</dbReference>
<evidence type="ECO:0000256" key="9">
    <source>
        <dbReference type="HAMAP-Rule" id="MF_00135"/>
    </source>
</evidence>
<keyword evidence="8 9" id="KW-0413">Isomerase</keyword>
<evidence type="ECO:0000256" key="4">
    <source>
        <dbReference type="ARBA" id="ARBA00022272"/>
    </source>
</evidence>
<evidence type="ECO:0000256" key="7">
    <source>
        <dbReference type="ARBA" id="ARBA00023141"/>
    </source>
</evidence>
<dbReference type="InterPro" id="IPR011060">
    <property type="entry name" value="RibuloseP-bd_barrel"/>
</dbReference>
<comment type="catalytic activity">
    <reaction evidence="1 9">
        <text>N-(5-phospho-beta-D-ribosyl)anthranilate = 1-(2-carboxyphenylamino)-1-deoxy-D-ribulose 5-phosphate</text>
        <dbReference type="Rhea" id="RHEA:21540"/>
        <dbReference type="ChEBI" id="CHEBI:18277"/>
        <dbReference type="ChEBI" id="CHEBI:58613"/>
        <dbReference type="EC" id="5.3.1.24"/>
    </reaction>
</comment>
<dbReference type="EC" id="5.3.1.24" evidence="3 9"/>
<dbReference type="InterPro" id="IPR013785">
    <property type="entry name" value="Aldolase_TIM"/>
</dbReference>
<dbReference type="Proteomes" id="UP000000646">
    <property type="component" value="Chromosome"/>
</dbReference>
<dbReference type="InterPro" id="IPR044643">
    <property type="entry name" value="TrpF_fam"/>
</dbReference>
<evidence type="ECO:0000259" key="10">
    <source>
        <dbReference type="Pfam" id="PF00697"/>
    </source>
</evidence>
<dbReference type="EMBL" id="CP000538">
    <property type="protein sequence ID" value="EAQ73450.1"/>
    <property type="molecule type" value="Genomic_DNA"/>
</dbReference>
<keyword evidence="7 9" id="KW-0057">Aromatic amino acid biosynthesis</keyword>
<dbReference type="KEGG" id="cjj:CJJ81176_0371"/>
<dbReference type="GO" id="GO:0004640">
    <property type="term" value="F:phosphoribosylanthranilate isomerase activity"/>
    <property type="evidence" value="ECO:0007669"/>
    <property type="project" value="UniProtKB-UniRule"/>
</dbReference>
<evidence type="ECO:0000256" key="5">
    <source>
        <dbReference type="ARBA" id="ARBA00022605"/>
    </source>
</evidence>
<dbReference type="RefSeq" id="WP_002868917.1">
    <property type="nucleotide sequence ID" value="NC_008787.1"/>
</dbReference>
<dbReference type="GO" id="GO:0000162">
    <property type="term" value="P:L-tryptophan biosynthetic process"/>
    <property type="evidence" value="ECO:0007669"/>
    <property type="project" value="UniProtKB-UniRule"/>
</dbReference>
<evidence type="ECO:0000256" key="6">
    <source>
        <dbReference type="ARBA" id="ARBA00022822"/>
    </source>
</evidence>
<dbReference type="CDD" id="cd00405">
    <property type="entry name" value="PRAI"/>
    <property type="match status" value="1"/>
</dbReference>
<evidence type="ECO:0000256" key="1">
    <source>
        <dbReference type="ARBA" id="ARBA00001164"/>
    </source>
</evidence>
<evidence type="ECO:0000256" key="2">
    <source>
        <dbReference type="ARBA" id="ARBA00004664"/>
    </source>
</evidence>
<gene>
    <name evidence="9 11" type="primary">trpF</name>
    <name evidence="11" type="ordered locus">CJJ81176_0371</name>
</gene>
<dbReference type="eggNOG" id="COG0135">
    <property type="taxonomic scope" value="Bacteria"/>
</dbReference>
<organism evidence="11 12">
    <name type="scientific">Campylobacter jejuni subsp. jejuni serotype O:23/36 (strain 81-176)</name>
    <dbReference type="NCBI Taxonomy" id="354242"/>
    <lineage>
        <taxon>Bacteria</taxon>
        <taxon>Pseudomonadati</taxon>
        <taxon>Campylobacterota</taxon>
        <taxon>Epsilonproteobacteria</taxon>
        <taxon>Campylobacterales</taxon>
        <taxon>Campylobacteraceae</taxon>
        <taxon>Campylobacter</taxon>
    </lineage>
</organism>
<dbReference type="UniPathway" id="UPA00035">
    <property type="reaction ID" value="UER00042"/>
</dbReference>
<comment type="similarity">
    <text evidence="9">Belongs to the TrpF family.</text>
</comment>
<dbReference type="SUPFAM" id="SSF51366">
    <property type="entry name" value="Ribulose-phoshate binding barrel"/>
    <property type="match status" value="1"/>
</dbReference>
<protein>
    <recommendedName>
        <fullName evidence="4 9">N-(5'-phosphoribosyl)anthranilate isomerase</fullName>
        <shortName evidence="9">PRAI</shortName>
        <ecNumber evidence="3 9">5.3.1.24</ecNumber>
    </recommendedName>
</protein>
<dbReference type="PANTHER" id="PTHR42894:SF1">
    <property type="entry name" value="N-(5'-PHOSPHORIBOSYL)ANTHRANILATE ISOMERASE"/>
    <property type="match status" value="1"/>
</dbReference>
<keyword evidence="5 9" id="KW-0028">Amino-acid biosynthesis</keyword>
<evidence type="ECO:0000256" key="8">
    <source>
        <dbReference type="ARBA" id="ARBA00023235"/>
    </source>
</evidence>
<keyword evidence="6 9" id="KW-0822">Tryptophan biosynthesis</keyword>
<proteinExistence type="inferred from homology"/>